<dbReference type="AlphaFoldDB" id="A0A0C1ZPC8"/>
<sequence length="77" mass="8349">MCEPVGRSVPCRPMRKHDCQTIACDHGCGRCEIGTIFMCVVLPPFDTESTTARMTTFCCDVPDPSDEMLGGSSFGNV</sequence>
<accession>A0A0C1ZPC8</accession>
<gene>
    <name evidence="1" type="ORF">DB30_02770</name>
</gene>
<organism evidence="1 2">
    <name type="scientific">Enhygromyxa salina</name>
    <dbReference type="NCBI Taxonomy" id="215803"/>
    <lineage>
        <taxon>Bacteria</taxon>
        <taxon>Pseudomonadati</taxon>
        <taxon>Myxococcota</taxon>
        <taxon>Polyangia</taxon>
        <taxon>Nannocystales</taxon>
        <taxon>Nannocystaceae</taxon>
        <taxon>Enhygromyxa</taxon>
    </lineage>
</organism>
<name>A0A0C1ZPC8_9BACT</name>
<comment type="caution">
    <text evidence="1">The sequence shown here is derived from an EMBL/GenBank/DDBJ whole genome shotgun (WGS) entry which is preliminary data.</text>
</comment>
<evidence type="ECO:0000313" key="1">
    <source>
        <dbReference type="EMBL" id="KIG19489.1"/>
    </source>
</evidence>
<reference evidence="1 2" key="1">
    <citation type="submission" date="2014-12" db="EMBL/GenBank/DDBJ databases">
        <title>Genome assembly of Enhygromyxa salina DSM 15201.</title>
        <authorList>
            <person name="Sharma G."/>
            <person name="Subramanian S."/>
        </authorList>
    </citation>
    <scope>NUCLEOTIDE SEQUENCE [LARGE SCALE GENOMIC DNA]</scope>
    <source>
        <strain evidence="1 2">DSM 15201</strain>
    </source>
</reference>
<evidence type="ECO:0000313" key="2">
    <source>
        <dbReference type="Proteomes" id="UP000031599"/>
    </source>
</evidence>
<dbReference type="Proteomes" id="UP000031599">
    <property type="component" value="Unassembled WGS sequence"/>
</dbReference>
<dbReference type="EMBL" id="JMCC02000002">
    <property type="protein sequence ID" value="KIG19489.1"/>
    <property type="molecule type" value="Genomic_DNA"/>
</dbReference>
<protein>
    <submittedName>
        <fullName evidence="1">Uncharacterized protein</fullName>
    </submittedName>
</protein>
<proteinExistence type="predicted"/>